<keyword evidence="2 3" id="KW-0808">Transferase</keyword>
<comment type="catalytic activity">
    <reaction evidence="3">
        <text>cytidine + phosphate = cytosine + alpha-D-ribose 1-phosphate</text>
        <dbReference type="Rhea" id="RHEA:52540"/>
        <dbReference type="ChEBI" id="CHEBI:16040"/>
        <dbReference type="ChEBI" id="CHEBI:17562"/>
        <dbReference type="ChEBI" id="CHEBI:43474"/>
        <dbReference type="ChEBI" id="CHEBI:57720"/>
        <dbReference type="EC" id="2.4.2.2"/>
    </reaction>
</comment>
<dbReference type="InterPro" id="IPR009664">
    <property type="entry name" value="Ppnp"/>
</dbReference>
<dbReference type="AlphaFoldDB" id="A0A0R2SBE4"/>
<comment type="similarity">
    <text evidence="3">Belongs to the nucleoside phosphorylase PpnP family.</text>
</comment>
<reference evidence="4 5" key="1">
    <citation type="submission" date="2015-10" db="EMBL/GenBank/DDBJ databases">
        <title>Metagenome-Assembled Genomes uncover a global brackish microbiome.</title>
        <authorList>
            <person name="Hugerth L.W."/>
            <person name="Larsson J."/>
            <person name="Alneberg J."/>
            <person name="Lindh M.V."/>
            <person name="Legrand C."/>
            <person name="Pinhassi J."/>
            <person name="Andersson A.F."/>
        </authorList>
    </citation>
    <scope>NUCLEOTIDE SEQUENCE [LARGE SCALE GENOMIC DNA]</scope>
    <source>
        <strain evidence="4">BACL4 MAG-120507-bin80</strain>
    </source>
</reference>
<comment type="catalytic activity">
    <reaction evidence="3">
        <text>inosine + phosphate = alpha-D-ribose 1-phosphate + hypoxanthine</text>
        <dbReference type="Rhea" id="RHEA:27646"/>
        <dbReference type="ChEBI" id="CHEBI:17368"/>
        <dbReference type="ChEBI" id="CHEBI:17596"/>
        <dbReference type="ChEBI" id="CHEBI:43474"/>
        <dbReference type="ChEBI" id="CHEBI:57720"/>
        <dbReference type="EC" id="2.4.2.1"/>
    </reaction>
</comment>
<dbReference type="CDD" id="cd20296">
    <property type="entry name" value="cupin_PpnP-like"/>
    <property type="match status" value="1"/>
</dbReference>
<dbReference type="Proteomes" id="UP000051934">
    <property type="component" value="Unassembled WGS sequence"/>
</dbReference>
<evidence type="ECO:0000313" key="4">
    <source>
        <dbReference type="EMBL" id="KRO70635.1"/>
    </source>
</evidence>
<name>A0A0R2SBE4_9GAMM</name>
<evidence type="ECO:0000256" key="1">
    <source>
        <dbReference type="ARBA" id="ARBA00022676"/>
    </source>
</evidence>
<comment type="catalytic activity">
    <reaction evidence="3">
        <text>uridine + phosphate = alpha-D-ribose 1-phosphate + uracil</text>
        <dbReference type="Rhea" id="RHEA:24388"/>
        <dbReference type="ChEBI" id="CHEBI:16704"/>
        <dbReference type="ChEBI" id="CHEBI:17568"/>
        <dbReference type="ChEBI" id="CHEBI:43474"/>
        <dbReference type="ChEBI" id="CHEBI:57720"/>
        <dbReference type="EC" id="2.4.2.2"/>
    </reaction>
</comment>
<dbReference type="GO" id="GO:0004850">
    <property type="term" value="F:uridine phosphorylase activity"/>
    <property type="evidence" value="ECO:0007669"/>
    <property type="project" value="RHEA"/>
</dbReference>
<dbReference type="SUPFAM" id="SSF51182">
    <property type="entry name" value="RmlC-like cupins"/>
    <property type="match status" value="1"/>
</dbReference>
<proteinExistence type="inferred from homology"/>
<comment type="catalytic activity">
    <reaction evidence="3">
        <text>thymidine + phosphate = 2-deoxy-alpha-D-ribose 1-phosphate + thymine</text>
        <dbReference type="Rhea" id="RHEA:16037"/>
        <dbReference type="ChEBI" id="CHEBI:17748"/>
        <dbReference type="ChEBI" id="CHEBI:17821"/>
        <dbReference type="ChEBI" id="CHEBI:43474"/>
        <dbReference type="ChEBI" id="CHEBI:57259"/>
        <dbReference type="EC" id="2.4.2.2"/>
    </reaction>
</comment>
<comment type="function">
    <text evidence="3">Catalyzes the phosphorolysis of diverse nucleosides, yielding D-ribose 1-phosphate and the respective free bases. Can use uridine, adenosine, guanosine, cytidine, thymidine, inosine and xanthosine as substrates. Also catalyzes the reverse reactions.</text>
</comment>
<dbReference type="GO" id="GO:0004731">
    <property type="term" value="F:purine-nucleoside phosphorylase activity"/>
    <property type="evidence" value="ECO:0007669"/>
    <property type="project" value="UniProtKB-UniRule"/>
</dbReference>
<protein>
    <recommendedName>
        <fullName evidence="3">Pyrimidine/purine nucleoside phosphorylase</fullName>
        <ecNumber evidence="3">2.4.2.1</ecNumber>
        <ecNumber evidence="3">2.4.2.2</ecNumber>
    </recommendedName>
    <alternativeName>
        <fullName evidence="3">Adenosine phosphorylase</fullName>
    </alternativeName>
    <alternativeName>
        <fullName evidence="3">Cytidine phosphorylase</fullName>
    </alternativeName>
    <alternativeName>
        <fullName evidence="3">Guanosine phosphorylase</fullName>
    </alternativeName>
    <alternativeName>
        <fullName evidence="3">Inosine phosphorylase</fullName>
    </alternativeName>
    <alternativeName>
        <fullName evidence="3">Thymidine phosphorylase</fullName>
    </alternativeName>
    <alternativeName>
        <fullName evidence="3">Uridine phosphorylase</fullName>
    </alternativeName>
    <alternativeName>
        <fullName evidence="3">Xanthosine phosphorylase</fullName>
    </alternativeName>
</protein>
<comment type="caution">
    <text evidence="4">The sequence shown here is derived from an EMBL/GenBank/DDBJ whole genome shotgun (WGS) entry which is preliminary data.</text>
</comment>
<keyword evidence="1 3" id="KW-0328">Glycosyltransferase</keyword>
<dbReference type="PANTHER" id="PTHR36540">
    <property type="entry name" value="PYRIMIDINE/PURINE NUCLEOSIDE PHOSPHORYLASE"/>
    <property type="match status" value="1"/>
</dbReference>
<dbReference type="EC" id="2.4.2.1" evidence="3"/>
<dbReference type="EMBL" id="LIBB01000309">
    <property type="protein sequence ID" value="KRO70635.1"/>
    <property type="molecule type" value="Genomic_DNA"/>
</dbReference>
<accession>A0A0R2SBE4</accession>
<dbReference type="InterPro" id="IPR011051">
    <property type="entry name" value="RmlC_Cupin_sf"/>
</dbReference>
<comment type="catalytic activity">
    <reaction evidence="3">
        <text>xanthosine + phosphate = alpha-D-ribose 1-phosphate + xanthine</text>
        <dbReference type="Rhea" id="RHEA:27638"/>
        <dbReference type="ChEBI" id="CHEBI:17712"/>
        <dbReference type="ChEBI" id="CHEBI:18107"/>
        <dbReference type="ChEBI" id="CHEBI:43474"/>
        <dbReference type="ChEBI" id="CHEBI:57720"/>
        <dbReference type="EC" id="2.4.2.1"/>
    </reaction>
</comment>
<dbReference type="GO" id="GO:0047975">
    <property type="term" value="F:guanosine phosphorylase activity"/>
    <property type="evidence" value="ECO:0007669"/>
    <property type="project" value="RHEA"/>
</dbReference>
<comment type="catalytic activity">
    <reaction evidence="3">
        <text>adenosine + phosphate = alpha-D-ribose 1-phosphate + adenine</text>
        <dbReference type="Rhea" id="RHEA:27642"/>
        <dbReference type="ChEBI" id="CHEBI:16335"/>
        <dbReference type="ChEBI" id="CHEBI:16708"/>
        <dbReference type="ChEBI" id="CHEBI:43474"/>
        <dbReference type="ChEBI" id="CHEBI:57720"/>
        <dbReference type="EC" id="2.4.2.1"/>
    </reaction>
</comment>
<evidence type="ECO:0000256" key="3">
    <source>
        <dbReference type="HAMAP-Rule" id="MF_01537"/>
    </source>
</evidence>
<evidence type="ECO:0000256" key="2">
    <source>
        <dbReference type="ARBA" id="ARBA00022679"/>
    </source>
</evidence>
<comment type="catalytic activity">
    <reaction evidence="3">
        <text>a purine D-ribonucleoside + phosphate = a purine nucleobase + alpha-D-ribose 1-phosphate</text>
        <dbReference type="Rhea" id="RHEA:19805"/>
        <dbReference type="ChEBI" id="CHEBI:26386"/>
        <dbReference type="ChEBI" id="CHEBI:43474"/>
        <dbReference type="ChEBI" id="CHEBI:57720"/>
        <dbReference type="ChEBI" id="CHEBI:142355"/>
        <dbReference type="EC" id="2.4.2.1"/>
    </reaction>
</comment>
<dbReference type="HAMAP" id="MF_01537">
    <property type="entry name" value="Nucleos_phosphorylase_PpnP"/>
    <property type="match status" value="1"/>
</dbReference>
<organism evidence="4 5">
    <name type="scientific">OM182 bacterium BACL3 MAG-120507-bin80</name>
    <dbReference type="NCBI Taxonomy" id="1655577"/>
    <lineage>
        <taxon>Bacteria</taxon>
        <taxon>Pseudomonadati</taxon>
        <taxon>Pseudomonadota</taxon>
        <taxon>Gammaproteobacteria</taxon>
        <taxon>OMG group</taxon>
        <taxon>OM182 clade</taxon>
    </lineage>
</organism>
<dbReference type="EC" id="2.4.2.2" evidence="3"/>
<gene>
    <name evidence="3" type="primary">ppnP</name>
    <name evidence="4" type="ORF">ABR69_02585</name>
</gene>
<dbReference type="InterPro" id="IPR014710">
    <property type="entry name" value="RmlC-like_jellyroll"/>
</dbReference>
<sequence length="105" mass="11477">MSTFENVTIVKAANVYFDGKVTSRTIKFADGSTKSLGLMQPGEYEFGTAKREIMEIMAGELEVLLPGASEWQKISGGESFEVLANASFKVNVKSVTDYCCAYLDD</sequence>
<comment type="catalytic activity">
    <reaction evidence="3">
        <text>guanosine + phosphate = alpha-D-ribose 1-phosphate + guanine</text>
        <dbReference type="Rhea" id="RHEA:13233"/>
        <dbReference type="ChEBI" id="CHEBI:16235"/>
        <dbReference type="ChEBI" id="CHEBI:16750"/>
        <dbReference type="ChEBI" id="CHEBI:43474"/>
        <dbReference type="ChEBI" id="CHEBI:57720"/>
        <dbReference type="EC" id="2.4.2.1"/>
    </reaction>
</comment>
<dbReference type="FunFam" id="2.60.120.10:FF:000016">
    <property type="entry name" value="Pyrimidine/purine nucleoside phosphorylase"/>
    <property type="match status" value="1"/>
</dbReference>
<dbReference type="GO" id="GO:0009032">
    <property type="term" value="F:thymidine phosphorylase activity"/>
    <property type="evidence" value="ECO:0007669"/>
    <property type="project" value="RHEA"/>
</dbReference>
<dbReference type="PANTHER" id="PTHR36540:SF1">
    <property type="entry name" value="PYRIMIDINE_PURINE NUCLEOSIDE PHOSPHORYLASE"/>
    <property type="match status" value="1"/>
</dbReference>
<dbReference type="GO" id="GO:0005829">
    <property type="term" value="C:cytosol"/>
    <property type="evidence" value="ECO:0007669"/>
    <property type="project" value="TreeGrafter"/>
</dbReference>
<dbReference type="Gene3D" id="2.60.120.10">
    <property type="entry name" value="Jelly Rolls"/>
    <property type="match status" value="1"/>
</dbReference>
<dbReference type="Pfam" id="PF06865">
    <property type="entry name" value="Ppnp"/>
    <property type="match status" value="1"/>
</dbReference>
<evidence type="ECO:0000313" key="5">
    <source>
        <dbReference type="Proteomes" id="UP000051934"/>
    </source>
</evidence>